<evidence type="ECO:0000259" key="4">
    <source>
        <dbReference type="PROSITE" id="PS51898"/>
    </source>
</evidence>
<name>A0A518H9S8_9BACT</name>
<dbReference type="Proteomes" id="UP000317835">
    <property type="component" value="Chromosome"/>
</dbReference>
<keyword evidence="3" id="KW-0233">DNA recombination</keyword>
<dbReference type="PROSITE" id="PS51898">
    <property type="entry name" value="TYR_RECOMBINASE"/>
    <property type="match status" value="1"/>
</dbReference>
<accession>A0A518H9S8</accession>
<dbReference type="Gene3D" id="1.10.443.10">
    <property type="entry name" value="Intergrase catalytic core"/>
    <property type="match status" value="1"/>
</dbReference>
<dbReference type="GO" id="GO:0003677">
    <property type="term" value="F:DNA binding"/>
    <property type="evidence" value="ECO:0007669"/>
    <property type="project" value="UniProtKB-KW"/>
</dbReference>
<dbReference type="OrthoDB" id="212062at2"/>
<dbReference type="CDD" id="cd00397">
    <property type="entry name" value="DNA_BRE_C"/>
    <property type="match status" value="1"/>
</dbReference>
<evidence type="ECO:0000256" key="1">
    <source>
        <dbReference type="ARBA" id="ARBA00008857"/>
    </source>
</evidence>
<dbReference type="InterPro" id="IPR002104">
    <property type="entry name" value="Integrase_catalytic"/>
</dbReference>
<evidence type="ECO:0000256" key="3">
    <source>
        <dbReference type="ARBA" id="ARBA00023172"/>
    </source>
</evidence>
<dbReference type="GO" id="GO:0015074">
    <property type="term" value="P:DNA integration"/>
    <property type="evidence" value="ECO:0007669"/>
    <property type="project" value="InterPro"/>
</dbReference>
<feature type="domain" description="Tyr recombinase" evidence="4">
    <location>
        <begin position="226"/>
        <end position="407"/>
    </location>
</feature>
<evidence type="ECO:0000256" key="2">
    <source>
        <dbReference type="ARBA" id="ARBA00023125"/>
    </source>
</evidence>
<dbReference type="RefSeq" id="WP_145275585.1">
    <property type="nucleotide sequence ID" value="NZ_CP036426.1"/>
</dbReference>
<dbReference type="GO" id="GO:0006310">
    <property type="term" value="P:DNA recombination"/>
    <property type="evidence" value="ECO:0007669"/>
    <property type="project" value="UniProtKB-KW"/>
</dbReference>
<proteinExistence type="inferred from homology"/>
<evidence type="ECO:0000313" key="5">
    <source>
        <dbReference type="EMBL" id="QDV37608.1"/>
    </source>
</evidence>
<dbReference type="Pfam" id="PF00589">
    <property type="entry name" value="Phage_integrase"/>
    <property type="match status" value="1"/>
</dbReference>
<dbReference type="EMBL" id="CP036426">
    <property type="protein sequence ID" value="QDV37608.1"/>
    <property type="molecule type" value="Genomic_DNA"/>
</dbReference>
<gene>
    <name evidence="5" type="ORF">ElP_55480</name>
</gene>
<dbReference type="InterPro" id="IPR013762">
    <property type="entry name" value="Integrase-like_cat_sf"/>
</dbReference>
<reference evidence="5 6" key="1">
    <citation type="submission" date="2019-02" db="EMBL/GenBank/DDBJ databases">
        <title>Deep-cultivation of Planctomycetes and their phenomic and genomic characterization uncovers novel biology.</title>
        <authorList>
            <person name="Wiegand S."/>
            <person name="Jogler M."/>
            <person name="Boedeker C."/>
            <person name="Pinto D."/>
            <person name="Vollmers J."/>
            <person name="Rivas-Marin E."/>
            <person name="Kohn T."/>
            <person name="Peeters S.H."/>
            <person name="Heuer A."/>
            <person name="Rast P."/>
            <person name="Oberbeckmann S."/>
            <person name="Bunk B."/>
            <person name="Jeske O."/>
            <person name="Meyerdierks A."/>
            <person name="Storesund J.E."/>
            <person name="Kallscheuer N."/>
            <person name="Luecker S."/>
            <person name="Lage O.M."/>
            <person name="Pohl T."/>
            <person name="Merkel B.J."/>
            <person name="Hornburger P."/>
            <person name="Mueller R.-W."/>
            <person name="Bruemmer F."/>
            <person name="Labrenz M."/>
            <person name="Spormann A.M."/>
            <person name="Op den Camp H."/>
            <person name="Overmann J."/>
            <person name="Amann R."/>
            <person name="Jetten M.S.M."/>
            <person name="Mascher T."/>
            <person name="Medema M.H."/>
            <person name="Devos D.P."/>
            <person name="Kaster A.-K."/>
            <person name="Ovreas L."/>
            <person name="Rohde M."/>
            <person name="Galperin M.Y."/>
            <person name="Jogler C."/>
        </authorList>
    </citation>
    <scope>NUCLEOTIDE SEQUENCE [LARGE SCALE GENOMIC DNA]</scope>
    <source>
        <strain evidence="5 6">ElP</strain>
    </source>
</reference>
<organism evidence="5 6">
    <name type="scientific">Tautonia plasticadhaerens</name>
    <dbReference type="NCBI Taxonomy" id="2527974"/>
    <lineage>
        <taxon>Bacteria</taxon>
        <taxon>Pseudomonadati</taxon>
        <taxon>Planctomycetota</taxon>
        <taxon>Planctomycetia</taxon>
        <taxon>Isosphaerales</taxon>
        <taxon>Isosphaeraceae</taxon>
        <taxon>Tautonia</taxon>
    </lineage>
</organism>
<keyword evidence="6" id="KW-1185">Reference proteome</keyword>
<dbReference type="KEGG" id="tpla:ElP_55480"/>
<evidence type="ECO:0000313" key="6">
    <source>
        <dbReference type="Proteomes" id="UP000317835"/>
    </source>
</evidence>
<dbReference type="InterPro" id="IPR050090">
    <property type="entry name" value="Tyrosine_recombinase_XerCD"/>
</dbReference>
<comment type="similarity">
    <text evidence="1">Belongs to the 'phage' integrase family.</text>
</comment>
<protein>
    <submittedName>
        <fullName evidence="5">Site-specific tyrosine recombinase XerC</fullName>
    </submittedName>
</protein>
<dbReference type="SUPFAM" id="SSF56349">
    <property type="entry name" value="DNA breaking-rejoining enzymes"/>
    <property type="match status" value="1"/>
</dbReference>
<dbReference type="InterPro" id="IPR011010">
    <property type="entry name" value="DNA_brk_join_enz"/>
</dbReference>
<keyword evidence="2" id="KW-0238">DNA-binding</keyword>
<dbReference type="PANTHER" id="PTHR30349:SF41">
    <property type="entry name" value="INTEGRASE_RECOMBINASE PROTEIN MJ0367-RELATED"/>
    <property type="match status" value="1"/>
</dbReference>
<dbReference type="AlphaFoldDB" id="A0A518H9S8"/>
<sequence>MASIYLDRDGSGFFRVEFRYGGRRFNRSLKTRDEREATALLGRIEETLALLQRGRISIPDGADVGAFVLSDGKLTAKPRIAAPPPAAPTLGRLVEDYLASPPANKEAGTLKVERSYLRNVERVLGGEKSLDAIDLPAARLYAKKRLSETRNGKAPKPYTVGKELKTLCHVWRWAVKLGAVSTPPAWKPGDVDMPKEEDAGEWLPYADIAARIERDGLSEDEARPLWSRVFLTDTELLAVLDHVRRQDAEPWVYPAVAFAALTGARRSEIIRSERDDFDFQAERVKVREKKRDKRKSITFRHVDLHPRLAEAMHQWFRVHPGGRSTLCRPDGGPIDVDVMDGRLESVLRGSRWRAIRGWHVFRHSFISILASHGVDQRVIDSFVGHQTEEMRRRYRHMFPTTLRSAILTLLP</sequence>
<dbReference type="PANTHER" id="PTHR30349">
    <property type="entry name" value="PHAGE INTEGRASE-RELATED"/>
    <property type="match status" value="1"/>
</dbReference>